<protein>
    <submittedName>
        <fullName evidence="1">Uncharacterized protein</fullName>
    </submittedName>
</protein>
<reference evidence="1 2" key="1">
    <citation type="submission" date="2011-11" db="EMBL/GenBank/DDBJ databases">
        <title>The Genome Sequence of Fusarium oxysporum PHW815.</title>
        <authorList>
            <consortium name="The Broad Institute Genome Sequencing Platform"/>
            <person name="Ma L.-J."/>
            <person name="Gale L.R."/>
            <person name="Schwartz D.C."/>
            <person name="Zhou S."/>
            <person name="Corby-Kistler H."/>
            <person name="Young S.K."/>
            <person name="Zeng Q."/>
            <person name="Gargeya S."/>
            <person name="Fitzgerald M."/>
            <person name="Haas B."/>
            <person name="Abouelleil A."/>
            <person name="Alvarado L."/>
            <person name="Arachchi H.M."/>
            <person name="Berlin A."/>
            <person name="Brown A."/>
            <person name="Chapman S.B."/>
            <person name="Chen Z."/>
            <person name="Dunbar C."/>
            <person name="Freedman E."/>
            <person name="Gearin G."/>
            <person name="Goldberg J."/>
            <person name="Griggs A."/>
            <person name="Gujja S."/>
            <person name="Heiman D."/>
            <person name="Howarth C."/>
            <person name="Larson L."/>
            <person name="Lui A."/>
            <person name="MacDonald P.J.P."/>
            <person name="Montmayeur A."/>
            <person name="Murphy C."/>
            <person name="Neiman D."/>
            <person name="Pearson M."/>
            <person name="Priest M."/>
            <person name="Roberts A."/>
            <person name="Saif S."/>
            <person name="Shea T."/>
            <person name="Shenoy N."/>
            <person name="Sisk P."/>
            <person name="Stolte C."/>
            <person name="Sykes S."/>
            <person name="Wortman J."/>
            <person name="Nusbaum C."/>
            <person name="Birren B."/>
        </authorList>
    </citation>
    <scope>NUCLEOTIDE SEQUENCE [LARGE SCALE GENOMIC DNA]</scope>
    <source>
        <strain evidence="1 2">54005</strain>
    </source>
</reference>
<evidence type="ECO:0000313" key="2">
    <source>
        <dbReference type="Proteomes" id="UP000030663"/>
    </source>
</evidence>
<dbReference type="HOGENOM" id="CLU_3032468_0_0_1"/>
<gene>
    <name evidence="1" type="ORF">FOQG_19514</name>
</gene>
<accession>X0B0V5</accession>
<proteinExistence type="predicted"/>
<evidence type="ECO:0000313" key="1">
    <source>
        <dbReference type="EMBL" id="EXK75720.1"/>
    </source>
</evidence>
<dbReference type="EMBL" id="KI979877">
    <property type="protein sequence ID" value="EXK75720.1"/>
    <property type="molecule type" value="Genomic_DNA"/>
</dbReference>
<sequence length="55" mass="6071">MAPQVVRSSGYHMVASSRTAFLQTISQKPSLPASLMATADHERRTGTTWEIQQIP</sequence>
<name>X0B0V5_FUSOX</name>
<organism evidence="1 2">
    <name type="scientific">Fusarium oxysporum f. sp. raphani 54005</name>
    <dbReference type="NCBI Taxonomy" id="1089458"/>
    <lineage>
        <taxon>Eukaryota</taxon>
        <taxon>Fungi</taxon>
        <taxon>Dikarya</taxon>
        <taxon>Ascomycota</taxon>
        <taxon>Pezizomycotina</taxon>
        <taxon>Sordariomycetes</taxon>
        <taxon>Hypocreomycetidae</taxon>
        <taxon>Hypocreales</taxon>
        <taxon>Nectriaceae</taxon>
        <taxon>Fusarium</taxon>
        <taxon>Fusarium oxysporum species complex</taxon>
    </lineage>
</organism>
<dbReference type="AlphaFoldDB" id="X0B0V5"/>
<dbReference type="Proteomes" id="UP000030663">
    <property type="component" value="Unassembled WGS sequence"/>
</dbReference>
<keyword evidence="2" id="KW-1185">Reference proteome</keyword>